<name>A0A399EMY9_9DEIN</name>
<dbReference type="RefSeq" id="WP_147371638.1">
    <property type="nucleotide sequence ID" value="NZ_QWLA01000050.1"/>
</dbReference>
<dbReference type="EMBL" id="QWLA01000050">
    <property type="protein sequence ID" value="RIH84883.1"/>
    <property type="molecule type" value="Genomic_DNA"/>
</dbReference>
<accession>A0A399EMY9</accession>
<sequence>MSESKSKLRVLDLEPGAEIFVVNHRLERIEKAVSPGPGGALEYELEPGIYKLRFRAGYSMQDHLVALEGGQTLEFRAPRLAFNSAAPLQGTADFAGPQRQSAHRISQQTQRELGQGGGFFLYISDPDRRGRRPLAEGVSLHDLQGQPILNVPRAGKTSPRSAPEPWFALSASLEPGSYRLRVTTAQGKLEQSVVVCPGWQTQVFLRRTPFWHSQRSQRAPNLFEASVLMLRLGEGFRPERPDLRWTELARQGLSSGRAVLEPSLIEQLLDQKLENPMLGLLGGHLLLLGNPEQGRLERIVWRLREILNYPHPDVEALALRAGLEVQPLSTPPLLRSSWALWLQGSLNHPELIPLGSFPERISTAIAGSGAWLVWQYRPQLDQPAPSPGQDPVYRQMKAQVSGYLHRLQQYTQLTQSERSSLPQSLSQLAQQLPPDPLRPEMSSAQQLARATGLPLQSVKRILEEEEQA</sequence>
<organism evidence="2 3">
    <name type="scientific">Calidithermus roseus</name>
    <dbReference type="NCBI Taxonomy" id="1644118"/>
    <lineage>
        <taxon>Bacteria</taxon>
        <taxon>Thermotogati</taxon>
        <taxon>Deinococcota</taxon>
        <taxon>Deinococci</taxon>
        <taxon>Thermales</taxon>
        <taxon>Thermaceae</taxon>
        <taxon>Calidithermus</taxon>
    </lineage>
</organism>
<comment type="caution">
    <text evidence="2">The sequence shown here is derived from an EMBL/GenBank/DDBJ whole genome shotgun (WGS) entry which is preliminary data.</text>
</comment>
<evidence type="ECO:0000313" key="3">
    <source>
        <dbReference type="Proteomes" id="UP000265341"/>
    </source>
</evidence>
<dbReference type="OrthoDB" id="5568290at2"/>
<gene>
    <name evidence="2" type="ORF">Mrose_02448</name>
</gene>
<evidence type="ECO:0000313" key="2">
    <source>
        <dbReference type="EMBL" id="RIH84883.1"/>
    </source>
</evidence>
<evidence type="ECO:0000256" key="1">
    <source>
        <dbReference type="SAM" id="MobiDB-lite"/>
    </source>
</evidence>
<reference evidence="2 3" key="1">
    <citation type="submission" date="2018-08" db="EMBL/GenBank/DDBJ databases">
        <title>Meiothermus roseus NBRC 110900 genome sequencing project.</title>
        <authorList>
            <person name="Da Costa M.S."/>
            <person name="Albuquerque L."/>
            <person name="Raposo P."/>
            <person name="Froufe H.J.C."/>
            <person name="Barroso C.S."/>
            <person name="Egas C."/>
        </authorList>
    </citation>
    <scope>NUCLEOTIDE SEQUENCE [LARGE SCALE GENOMIC DNA]</scope>
    <source>
        <strain evidence="2 3">NBRC 110900</strain>
    </source>
</reference>
<protein>
    <submittedName>
        <fullName evidence="2">Uncharacterized protein</fullName>
    </submittedName>
</protein>
<keyword evidence="3" id="KW-1185">Reference proteome</keyword>
<feature type="compositionally biased region" description="Low complexity" evidence="1">
    <location>
        <begin position="418"/>
        <end position="432"/>
    </location>
</feature>
<feature type="region of interest" description="Disordered" evidence="1">
    <location>
        <begin position="418"/>
        <end position="451"/>
    </location>
</feature>
<proteinExistence type="predicted"/>
<dbReference type="Proteomes" id="UP000265341">
    <property type="component" value="Unassembled WGS sequence"/>
</dbReference>
<dbReference type="AlphaFoldDB" id="A0A399EMY9"/>